<sequence>MLGNAPCEVFELAAALFTLFILFYEPFIYPQGLLLLVAPTYGCSMSAPVRAFRGFELLVSTQWAFLFQVVSALLMSNGSGRC</sequence>
<organism evidence="2 3">
    <name type="scientific">Siphonobacter curvatus</name>
    <dbReference type="NCBI Taxonomy" id="2094562"/>
    <lineage>
        <taxon>Bacteria</taxon>
        <taxon>Pseudomonadati</taxon>
        <taxon>Bacteroidota</taxon>
        <taxon>Cytophagia</taxon>
        <taxon>Cytophagales</taxon>
        <taxon>Cytophagaceae</taxon>
        <taxon>Siphonobacter</taxon>
    </lineage>
</organism>
<dbReference type="Proteomes" id="UP000239590">
    <property type="component" value="Unassembled WGS sequence"/>
</dbReference>
<accession>A0A2S7IF17</accession>
<feature type="transmembrane region" description="Helical" evidence="1">
    <location>
        <begin position="12"/>
        <end position="37"/>
    </location>
</feature>
<gene>
    <name evidence="2" type="ORF">C5O19_24455</name>
</gene>
<dbReference type="AlphaFoldDB" id="A0A2S7IF17"/>
<evidence type="ECO:0000313" key="3">
    <source>
        <dbReference type="Proteomes" id="UP000239590"/>
    </source>
</evidence>
<reference evidence="3" key="1">
    <citation type="submission" date="2018-02" db="EMBL/GenBank/DDBJ databases">
        <title>Genome sequencing of Solimonas sp. HR-BB.</title>
        <authorList>
            <person name="Lee Y."/>
            <person name="Jeon C.O."/>
        </authorList>
    </citation>
    <scope>NUCLEOTIDE SEQUENCE [LARGE SCALE GENOMIC DNA]</scope>
    <source>
        <strain evidence="3">HR-U</strain>
    </source>
</reference>
<protein>
    <submittedName>
        <fullName evidence="2">Uncharacterized protein</fullName>
    </submittedName>
</protein>
<evidence type="ECO:0000313" key="2">
    <source>
        <dbReference type="EMBL" id="PQA53401.1"/>
    </source>
</evidence>
<evidence type="ECO:0000256" key="1">
    <source>
        <dbReference type="SAM" id="Phobius"/>
    </source>
</evidence>
<dbReference type="EMBL" id="PTRA01000009">
    <property type="protein sequence ID" value="PQA53401.1"/>
    <property type="molecule type" value="Genomic_DNA"/>
</dbReference>
<keyword evidence="1" id="KW-0472">Membrane</keyword>
<name>A0A2S7IF17_9BACT</name>
<comment type="caution">
    <text evidence="2">The sequence shown here is derived from an EMBL/GenBank/DDBJ whole genome shotgun (WGS) entry which is preliminary data.</text>
</comment>
<proteinExistence type="predicted"/>
<keyword evidence="3" id="KW-1185">Reference proteome</keyword>
<keyword evidence="1" id="KW-0812">Transmembrane</keyword>
<keyword evidence="1" id="KW-1133">Transmembrane helix</keyword>